<sequence>MNWTETIRTSLDALRSHRMRSGLTMLGILIGIAAVILTVGLGEGAQQQVSSAINSLGTNLLVITPGSSSSGGVRGGLGSATTLTLSDADALGSRTVAPDIAGVAPSTSRSTSVKAGGTNWTTSVVGSTPNWAKVRDRTVAEGRFITDQDVVADAAVAVLGPATAQELFGGGDPVGQTVTVGSTPLTVIGVLNSAGSSSAAQNQDDQAIVPISTATDRLFGGTTRTSVQSIYVEATSQDTLSAAYQEADQELLNTHHITDPTQSDFTISSQQALLSTATSVTRTLTVLLGGVAAISLLVGGIGVMNIMLVSVTERIREIGLRKAIGASPVVIRRQFLVEAATLGLAGGLLGVILGIAGAVLLPSLISIPIVISPTATIGAILTSILIGVVFGVYPASRAARLAPIDALRSE</sequence>
<dbReference type="InterPro" id="IPR025857">
    <property type="entry name" value="MacB_PCD"/>
</dbReference>
<feature type="transmembrane region" description="Helical" evidence="7">
    <location>
        <begin position="371"/>
        <end position="393"/>
    </location>
</feature>
<dbReference type="RefSeq" id="WP_184728048.1">
    <property type="nucleotide sequence ID" value="NZ_JACHIW010000001.1"/>
</dbReference>
<keyword evidence="5 7" id="KW-0472">Membrane</keyword>
<reference evidence="10 11" key="1">
    <citation type="submission" date="2020-08" db="EMBL/GenBank/DDBJ databases">
        <title>Sequencing the genomes of 1000 actinobacteria strains.</title>
        <authorList>
            <person name="Klenk H.-P."/>
        </authorList>
    </citation>
    <scope>NUCLEOTIDE SEQUENCE [LARGE SCALE GENOMIC DNA]</scope>
    <source>
        <strain evidence="10 11">DSM 45584</strain>
    </source>
</reference>
<feature type="transmembrane region" description="Helical" evidence="7">
    <location>
        <begin position="342"/>
        <end position="365"/>
    </location>
</feature>
<evidence type="ECO:0000256" key="7">
    <source>
        <dbReference type="SAM" id="Phobius"/>
    </source>
</evidence>
<dbReference type="EMBL" id="JACHIW010000001">
    <property type="protein sequence ID" value="MBB5157026.1"/>
    <property type="molecule type" value="Genomic_DNA"/>
</dbReference>
<feature type="transmembrane region" description="Helical" evidence="7">
    <location>
        <begin position="286"/>
        <end position="311"/>
    </location>
</feature>
<evidence type="ECO:0000313" key="10">
    <source>
        <dbReference type="EMBL" id="MBB5157026.1"/>
    </source>
</evidence>
<dbReference type="PANTHER" id="PTHR30572:SF4">
    <property type="entry name" value="ABC TRANSPORTER PERMEASE YTRF"/>
    <property type="match status" value="1"/>
</dbReference>
<comment type="subcellular location">
    <subcellularLocation>
        <location evidence="1">Cell membrane</location>
        <topology evidence="1">Multi-pass membrane protein</topology>
    </subcellularLocation>
</comment>
<organism evidence="10 11">
    <name type="scientific">Saccharopolyspora phatthalungensis</name>
    <dbReference type="NCBI Taxonomy" id="664693"/>
    <lineage>
        <taxon>Bacteria</taxon>
        <taxon>Bacillati</taxon>
        <taxon>Actinomycetota</taxon>
        <taxon>Actinomycetes</taxon>
        <taxon>Pseudonocardiales</taxon>
        <taxon>Pseudonocardiaceae</taxon>
        <taxon>Saccharopolyspora</taxon>
    </lineage>
</organism>
<dbReference type="Proteomes" id="UP000584374">
    <property type="component" value="Unassembled WGS sequence"/>
</dbReference>
<feature type="transmembrane region" description="Helical" evidence="7">
    <location>
        <begin position="21"/>
        <end position="41"/>
    </location>
</feature>
<dbReference type="GO" id="GO:0022857">
    <property type="term" value="F:transmembrane transporter activity"/>
    <property type="evidence" value="ECO:0007669"/>
    <property type="project" value="TreeGrafter"/>
</dbReference>
<dbReference type="InterPro" id="IPR050250">
    <property type="entry name" value="Macrolide_Exporter_MacB"/>
</dbReference>
<dbReference type="Pfam" id="PF12704">
    <property type="entry name" value="MacB_PCD"/>
    <property type="match status" value="1"/>
</dbReference>
<evidence type="ECO:0000259" key="8">
    <source>
        <dbReference type="Pfam" id="PF02687"/>
    </source>
</evidence>
<comment type="caution">
    <text evidence="10">The sequence shown here is derived from an EMBL/GenBank/DDBJ whole genome shotgun (WGS) entry which is preliminary data.</text>
</comment>
<evidence type="ECO:0000256" key="6">
    <source>
        <dbReference type="ARBA" id="ARBA00038076"/>
    </source>
</evidence>
<protein>
    <submittedName>
        <fullName evidence="10">Putative ABC transport system permease protein</fullName>
    </submittedName>
</protein>
<evidence type="ECO:0000259" key="9">
    <source>
        <dbReference type="Pfam" id="PF12704"/>
    </source>
</evidence>
<dbReference type="AlphaFoldDB" id="A0A840Q9A3"/>
<evidence type="ECO:0000256" key="1">
    <source>
        <dbReference type="ARBA" id="ARBA00004651"/>
    </source>
</evidence>
<keyword evidence="4 7" id="KW-1133">Transmembrane helix</keyword>
<feature type="domain" description="ABC3 transporter permease C-terminal" evidence="8">
    <location>
        <begin position="291"/>
        <end position="402"/>
    </location>
</feature>
<keyword evidence="11" id="KW-1185">Reference proteome</keyword>
<dbReference type="PANTHER" id="PTHR30572">
    <property type="entry name" value="MEMBRANE COMPONENT OF TRANSPORTER-RELATED"/>
    <property type="match status" value="1"/>
</dbReference>
<dbReference type="Pfam" id="PF02687">
    <property type="entry name" value="FtsX"/>
    <property type="match status" value="1"/>
</dbReference>
<evidence type="ECO:0000313" key="11">
    <source>
        <dbReference type="Proteomes" id="UP000584374"/>
    </source>
</evidence>
<evidence type="ECO:0000256" key="5">
    <source>
        <dbReference type="ARBA" id="ARBA00023136"/>
    </source>
</evidence>
<dbReference type="InterPro" id="IPR003838">
    <property type="entry name" value="ABC3_permease_C"/>
</dbReference>
<comment type="similarity">
    <text evidence="6">Belongs to the ABC-4 integral membrane protein family.</text>
</comment>
<evidence type="ECO:0000256" key="2">
    <source>
        <dbReference type="ARBA" id="ARBA00022475"/>
    </source>
</evidence>
<accession>A0A840Q9A3</accession>
<keyword evidence="3 7" id="KW-0812">Transmembrane</keyword>
<keyword evidence="2" id="KW-1003">Cell membrane</keyword>
<name>A0A840Q9A3_9PSEU</name>
<gene>
    <name evidence="10" type="ORF">BJ970_004560</name>
</gene>
<dbReference type="GO" id="GO:0005886">
    <property type="term" value="C:plasma membrane"/>
    <property type="evidence" value="ECO:0007669"/>
    <property type="project" value="UniProtKB-SubCell"/>
</dbReference>
<evidence type="ECO:0000256" key="3">
    <source>
        <dbReference type="ARBA" id="ARBA00022692"/>
    </source>
</evidence>
<proteinExistence type="inferred from homology"/>
<evidence type="ECO:0000256" key="4">
    <source>
        <dbReference type="ARBA" id="ARBA00022989"/>
    </source>
</evidence>
<feature type="domain" description="MacB-like periplasmic core" evidence="9">
    <location>
        <begin position="21"/>
        <end position="249"/>
    </location>
</feature>